<dbReference type="GO" id="GO:0009847">
    <property type="term" value="P:spore germination"/>
    <property type="evidence" value="ECO:0007669"/>
    <property type="project" value="InterPro"/>
</dbReference>
<dbReference type="eggNOG" id="COG0697">
    <property type="taxonomic scope" value="Bacteria"/>
</dbReference>
<evidence type="ECO:0000256" key="3">
    <source>
        <dbReference type="SAM" id="Phobius"/>
    </source>
</evidence>
<feature type="transmembrane region" description="Helical" evidence="3">
    <location>
        <begin position="395"/>
        <end position="413"/>
    </location>
</feature>
<evidence type="ECO:0008006" key="6">
    <source>
        <dbReference type="Google" id="ProtNLM"/>
    </source>
</evidence>
<gene>
    <name evidence="4" type="ordered locus">DSY0118</name>
</gene>
<dbReference type="PANTHER" id="PTHR22550:SF5">
    <property type="entry name" value="LEUCINE ZIPPER PROTEIN 4"/>
    <property type="match status" value="1"/>
</dbReference>
<dbReference type="PANTHER" id="PTHR22550">
    <property type="entry name" value="SPORE GERMINATION PROTEIN"/>
    <property type="match status" value="1"/>
</dbReference>
<evidence type="ECO:0000256" key="2">
    <source>
        <dbReference type="ARBA" id="ARBA00023136"/>
    </source>
</evidence>
<keyword evidence="3" id="KW-1133">Transmembrane helix</keyword>
<dbReference type="EMBL" id="AP008230">
    <property type="protein sequence ID" value="BAE81907.1"/>
    <property type="molecule type" value="Genomic_DNA"/>
</dbReference>
<sequence>MVVLAKRFFTMIKELTQRPYRKRIRVVHKVPIDQEWDKPVSFARIKEELSKSSDIIFRDFILRGKEDIPCSLGMVDGLVDKDLLDAYILRVIMVEAVDDPVFQEMTLKNVNDRLLDLFTPANEVKKIGRLGEAIDGMLSGDAVLFIKESQEALVISARGWSDRGVGVPQNESSIRGPKEGFNETLRTNTSLLRRKIKHPSLRLVSMKIGDLSKTDVVIAYVETIADMDVVGEVLKRLSRIRTDAVISGDMLEELIEDHPYSPFPQVSNTERPDIVAADLLEGRVAIMVDGTPSALIVPVTLPTFMQVNDDYYQRAMIVIIVRTIRYWGAAIALLAPSLYIAVTTFHQELLPTPLVLSLAANREAVPFSALGEALLMLLALEILQEGGLRLPKPIGQTIGIVGALIIGEAAVSAGLISPIMVIVIGLTAVSGYTIPYYDLAIAIRLIRLPLMILAGTMGFFGLAIGLYLSIIHLLALRSFGTPYLSPIAPLRIRAFFQDTFVRAPWWASRKIPDLVDVHDTKSGRKK</sequence>
<dbReference type="KEGG" id="dsy:DSY0118"/>
<keyword evidence="2 3" id="KW-0472">Membrane</keyword>
<dbReference type="Proteomes" id="UP000001946">
    <property type="component" value="Chromosome"/>
</dbReference>
<dbReference type="HOGENOM" id="CLU_021639_4_1_9"/>
<proteinExistence type="inferred from homology"/>
<dbReference type="PIRSF" id="PIRSF005690">
    <property type="entry name" value="GerBA"/>
    <property type="match status" value="1"/>
</dbReference>
<name>Q251Y5_DESHY</name>
<dbReference type="STRING" id="138119.DSY0118"/>
<evidence type="ECO:0000313" key="5">
    <source>
        <dbReference type="Proteomes" id="UP000001946"/>
    </source>
</evidence>
<feature type="transmembrane region" description="Helical" evidence="3">
    <location>
        <begin position="419"/>
        <end position="438"/>
    </location>
</feature>
<evidence type="ECO:0000313" key="4">
    <source>
        <dbReference type="EMBL" id="BAE81907.1"/>
    </source>
</evidence>
<reference evidence="4 5" key="1">
    <citation type="journal article" date="2006" name="J. Bacteriol.">
        <title>Complete genome sequence of the dehalorespiring bacterium Desulfitobacterium hafniense Y51 and comparison with Dehalococcoides ethenogenes 195.</title>
        <authorList>
            <person name="Nonaka H."/>
            <person name="Keresztes G."/>
            <person name="Shinoda Y."/>
            <person name="Ikenaga Y."/>
            <person name="Abe M."/>
            <person name="Naito K."/>
            <person name="Inatomi K."/>
            <person name="Furukawa K."/>
            <person name="Inui M."/>
            <person name="Yukawa H."/>
        </authorList>
    </citation>
    <scope>NUCLEOTIDE SEQUENCE [LARGE SCALE GENOMIC DNA]</scope>
    <source>
        <strain evidence="4 5">Y51</strain>
    </source>
</reference>
<evidence type="ECO:0000256" key="1">
    <source>
        <dbReference type="ARBA" id="ARBA00005278"/>
    </source>
</evidence>
<feature type="transmembrane region" description="Helical" evidence="3">
    <location>
        <begin position="324"/>
        <end position="345"/>
    </location>
</feature>
<comment type="similarity">
    <text evidence="1">Belongs to the GerABKA family.</text>
</comment>
<organism evidence="4 5">
    <name type="scientific">Desulfitobacterium hafniense (strain Y51)</name>
    <dbReference type="NCBI Taxonomy" id="138119"/>
    <lineage>
        <taxon>Bacteria</taxon>
        <taxon>Bacillati</taxon>
        <taxon>Bacillota</taxon>
        <taxon>Clostridia</taxon>
        <taxon>Eubacteriales</taxon>
        <taxon>Desulfitobacteriaceae</taxon>
        <taxon>Desulfitobacterium</taxon>
    </lineage>
</organism>
<protein>
    <recommendedName>
        <fullName evidence="6">Spore germination protein KA</fullName>
    </recommendedName>
</protein>
<dbReference type="Pfam" id="PF03323">
    <property type="entry name" value="GerA"/>
    <property type="match status" value="1"/>
</dbReference>
<dbReference type="AlphaFoldDB" id="Q251Y5"/>
<dbReference type="InterPro" id="IPR004995">
    <property type="entry name" value="Spore_Ger"/>
</dbReference>
<dbReference type="GO" id="GO:0016020">
    <property type="term" value="C:membrane"/>
    <property type="evidence" value="ECO:0007669"/>
    <property type="project" value="InterPro"/>
</dbReference>
<keyword evidence="5" id="KW-1185">Reference proteome</keyword>
<accession>Q251Y5</accession>
<keyword evidence="3" id="KW-0812">Transmembrane</keyword>
<feature type="transmembrane region" description="Helical" evidence="3">
    <location>
        <begin position="450"/>
        <end position="475"/>
    </location>
</feature>
<dbReference type="InterPro" id="IPR050768">
    <property type="entry name" value="UPF0353/GerABKA_families"/>
</dbReference>